<evidence type="ECO:0000313" key="1">
    <source>
        <dbReference type="EMBL" id="KAH7918950.1"/>
    </source>
</evidence>
<protein>
    <submittedName>
        <fullName evidence="1">Uncharacterized protein</fullName>
    </submittedName>
</protein>
<name>A0ACB8B0B1_9AGAM</name>
<organism evidence="1 2">
    <name type="scientific">Leucogyrophana mollusca</name>
    <dbReference type="NCBI Taxonomy" id="85980"/>
    <lineage>
        <taxon>Eukaryota</taxon>
        <taxon>Fungi</taxon>
        <taxon>Dikarya</taxon>
        <taxon>Basidiomycota</taxon>
        <taxon>Agaricomycotina</taxon>
        <taxon>Agaricomycetes</taxon>
        <taxon>Agaricomycetidae</taxon>
        <taxon>Boletales</taxon>
        <taxon>Boletales incertae sedis</taxon>
        <taxon>Leucogyrophana</taxon>
    </lineage>
</organism>
<dbReference type="EMBL" id="MU266712">
    <property type="protein sequence ID" value="KAH7918950.1"/>
    <property type="molecule type" value="Genomic_DNA"/>
</dbReference>
<reference evidence="1" key="1">
    <citation type="journal article" date="2021" name="New Phytol.">
        <title>Evolutionary innovations through gain and loss of genes in the ectomycorrhizal Boletales.</title>
        <authorList>
            <person name="Wu G."/>
            <person name="Miyauchi S."/>
            <person name="Morin E."/>
            <person name="Kuo A."/>
            <person name="Drula E."/>
            <person name="Varga T."/>
            <person name="Kohler A."/>
            <person name="Feng B."/>
            <person name="Cao Y."/>
            <person name="Lipzen A."/>
            <person name="Daum C."/>
            <person name="Hundley H."/>
            <person name="Pangilinan J."/>
            <person name="Johnson J."/>
            <person name="Barry K."/>
            <person name="LaButti K."/>
            <person name="Ng V."/>
            <person name="Ahrendt S."/>
            <person name="Min B."/>
            <person name="Choi I.G."/>
            <person name="Park H."/>
            <person name="Plett J.M."/>
            <person name="Magnuson J."/>
            <person name="Spatafora J.W."/>
            <person name="Nagy L.G."/>
            <person name="Henrissat B."/>
            <person name="Grigoriev I.V."/>
            <person name="Yang Z.L."/>
            <person name="Xu J."/>
            <person name="Martin F.M."/>
        </authorList>
    </citation>
    <scope>NUCLEOTIDE SEQUENCE</scope>
    <source>
        <strain evidence="1">KUC20120723A-06</strain>
    </source>
</reference>
<keyword evidence="2" id="KW-1185">Reference proteome</keyword>
<accession>A0ACB8B0B1</accession>
<comment type="caution">
    <text evidence="1">The sequence shown here is derived from an EMBL/GenBank/DDBJ whole genome shotgun (WGS) entry which is preliminary data.</text>
</comment>
<sequence length="133" mass="15436">LISTPDLRIIDYGVGLPGSQHDATTWAETWIPKEHSHLLAGNEWVWADSAYPLEKWCQAPYKKPEKDTPENLRHNFYVSQVHVHFEHCVGFLKGPWSSLRGLQLRIDHPNHLQYASLWIMTCIVLHSFAMLHK</sequence>
<proteinExistence type="predicted"/>
<gene>
    <name evidence="1" type="ORF">BV22DRAFT_991691</name>
</gene>
<evidence type="ECO:0000313" key="2">
    <source>
        <dbReference type="Proteomes" id="UP000790709"/>
    </source>
</evidence>
<feature type="non-terminal residue" evidence="1">
    <location>
        <position position="133"/>
    </location>
</feature>
<feature type="non-terminal residue" evidence="1">
    <location>
        <position position="1"/>
    </location>
</feature>
<dbReference type="Proteomes" id="UP000790709">
    <property type="component" value="Unassembled WGS sequence"/>
</dbReference>